<sequence length="238" mass="27841">MTDIAFYRGEKTARWWSVCTTPCTRCVPLTPAHRRRRSLCCREHRNWRDNEWGRVLFTDESRFSLSSDSHRILIWRERGSQYHPTNIIERDRYGGRGVLVWGGIMLGSCTDLHIFDAGSVNATRYCNEILLPYVRLFRGAMGLQFLFMDDNAPCHRTVATEQLLESEDIERMDWPARSPDLNPIEHVWDFLGRRLAARTLPPVTIRELRFQQLIDTLILSMGRRCETCLAVRGDHIPY</sequence>
<comment type="caution">
    <text evidence="2">The sequence shown here is derived from an EMBL/GenBank/DDBJ whole genome shotgun (WGS) entry which is preliminary data.</text>
</comment>
<dbReference type="AlphaFoldDB" id="A0A8X6RYZ5"/>
<feature type="domain" description="Tc1-like transposase DDE" evidence="1">
    <location>
        <begin position="54"/>
        <end position="198"/>
    </location>
</feature>
<dbReference type="InterPro" id="IPR036397">
    <property type="entry name" value="RNaseH_sf"/>
</dbReference>
<dbReference type="PANTHER" id="PTHR47326">
    <property type="entry name" value="TRANSPOSABLE ELEMENT TC3 TRANSPOSASE-LIKE PROTEIN"/>
    <property type="match status" value="1"/>
</dbReference>
<accession>A0A8X6RYZ5</accession>
<evidence type="ECO:0000313" key="2">
    <source>
        <dbReference type="EMBL" id="GFY01390.1"/>
    </source>
</evidence>
<evidence type="ECO:0000259" key="1">
    <source>
        <dbReference type="Pfam" id="PF13358"/>
    </source>
</evidence>
<name>A0A8X6RYZ5_TRICX</name>
<dbReference type="Gene3D" id="3.30.420.10">
    <property type="entry name" value="Ribonuclease H-like superfamily/Ribonuclease H"/>
    <property type="match status" value="1"/>
</dbReference>
<dbReference type="InterPro" id="IPR038717">
    <property type="entry name" value="Tc1-like_DDE_dom"/>
</dbReference>
<dbReference type="Proteomes" id="UP000887159">
    <property type="component" value="Unassembled WGS sequence"/>
</dbReference>
<reference evidence="2" key="1">
    <citation type="submission" date="2020-08" db="EMBL/GenBank/DDBJ databases">
        <title>Multicomponent nature underlies the extraordinary mechanical properties of spider dragline silk.</title>
        <authorList>
            <person name="Kono N."/>
            <person name="Nakamura H."/>
            <person name="Mori M."/>
            <person name="Yoshida Y."/>
            <person name="Ohtoshi R."/>
            <person name="Malay A.D."/>
            <person name="Moran D.A.P."/>
            <person name="Tomita M."/>
            <person name="Numata K."/>
            <person name="Arakawa K."/>
        </authorList>
    </citation>
    <scope>NUCLEOTIDE SEQUENCE</scope>
</reference>
<proteinExistence type="predicted"/>
<dbReference type="EMBL" id="BMAU01021227">
    <property type="protein sequence ID" value="GFY01390.1"/>
    <property type="molecule type" value="Genomic_DNA"/>
</dbReference>
<protein>
    <submittedName>
        <fullName evidence="2">Transposable element Tcb2 transposase</fullName>
    </submittedName>
</protein>
<dbReference type="Pfam" id="PF13358">
    <property type="entry name" value="DDE_3"/>
    <property type="match status" value="1"/>
</dbReference>
<gene>
    <name evidence="2" type="ORF">TNCV_849981</name>
</gene>
<dbReference type="GO" id="GO:0003676">
    <property type="term" value="F:nucleic acid binding"/>
    <property type="evidence" value="ECO:0007669"/>
    <property type="project" value="InterPro"/>
</dbReference>
<evidence type="ECO:0000313" key="3">
    <source>
        <dbReference type="Proteomes" id="UP000887159"/>
    </source>
</evidence>
<dbReference type="PANTHER" id="PTHR47326:SF1">
    <property type="entry name" value="HTH PSQ-TYPE DOMAIN-CONTAINING PROTEIN"/>
    <property type="match status" value="1"/>
</dbReference>
<organism evidence="2 3">
    <name type="scientific">Trichonephila clavipes</name>
    <name type="common">Golden silk orbweaver</name>
    <name type="synonym">Nephila clavipes</name>
    <dbReference type="NCBI Taxonomy" id="2585209"/>
    <lineage>
        <taxon>Eukaryota</taxon>
        <taxon>Metazoa</taxon>
        <taxon>Ecdysozoa</taxon>
        <taxon>Arthropoda</taxon>
        <taxon>Chelicerata</taxon>
        <taxon>Arachnida</taxon>
        <taxon>Araneae</taxon>
        <taxon>Araneomorphae</taxon>
        <taxon>Entelegynae</taxon>
        <taxon>Araneoidea</taxon>
        <taxon>Nephilidae</taxon>
        <taxon>Trichonephila</taxon>
    </lineage>
</organism>
<keyword evidence="3" id="KW-1185">Reference proteome</keyword>